<organism evidence="3 4">
    <name type="scientific">Pseudazoarcus pumilus</name>
    <dbReference type="NCBI Taxonomy" id="2067960"/>
    <lineage>
        <taxon>Bacteria</taxon>
        <taxon>Pseudomonadati</taxon>
        <taxon>Pseudomonadota</taxon>
        <taxon>Betaproteobacteria</taxon>
        <taxon>Rhodocyclales</taxon>
        <taxon>Zoogloeaceae</taxon>
        <taxon>Pseudazoarcus</taxon>
    </lineage>
</organism>
<keyword evidence="1" id="KW-0285">Flavoprotein</keyword>
<dbReference type="InterPro" id="IPR016166">
    <property type="entry name" value="FAD-bd_PCMH"/>
</dbReference>
<dbReference type="GO" id="GO:0071949">
    <property type="term" value="F:FAD binding"/>
    <property type="evidence" value="ECO:0007669"/>
    <property type="project" value="InterPro"/>
</dbReference>
<dbReference type="SUPFAM" id="SSF56176">
    <property type="entry name" value="FAD-binding/transporter-associated domain-like"/>
    <property type="match status" value="1"/>
</dbReference>
<dbReference type="GO" id="GO:0003885">
    <property type="term" value="F:D-arabinono-1,4-lactone oxidase activity"/>
    <property type="evidence" value="ECO:0007669"/>
    <property type="project" value="TreeGrafter"/>
</dbReference>
<dbReference type="Gene3D" id="3.30.465.10">
    <property type="match status" value="1"/>
</dbReference>
<evidence type="ECO:0000313" key="4">
    <source>
        <dbReference type="Proteomes" id="UP000242205"/>
    </source>
</evidence>
<proteinExistence type="predicted"/>
<dbReference type="AlphaFoldDB" id="A0A2I6S529"/>
<dbReference type="InterPro" id="IPR016169">
    <property type="entry name" value="FAD-bd_PCMH_sub2"/>
</dbReference>
<protein>
    <submittedName>
        <fullName evidence="3">FAD-binding oxidoreductase</fullName>
    </submittedName>
</protein>
<dbReference type="EMBL" id="CP025682">
    <property type="protein sequence ID" value="AUN94349.1"/>
    <property type="molecule type" value="Genomic_DNA"/>
</dbReference>
<dbReference type="RefSeq" id="WP_102246419.1">
    <property type="nucleotide sequence ID" value="NZ_CP025682.1"/>
</dbReference>
<reference evidence="3 4" key="1">
    <citation type="submission" date="2018-01" db="EMBL/GenBank/DDBJ databases">
        <authorList>
            <person name="Fu G.-Y."/>
        </authorList>
    </citation>
    <scope>NUCLEOTIDE SEQUENCE [LARGE SCALE GENOMIC DNA]</scope>
    <source>
        <strain evidence="3 4">SY39</strain>
    </source>
</reference>
<dbReference type="PANTHER" id="PTHR43762:SF1">
    <property type="entry name" value="D-ARABINONO-1,4-LACTONE OXIDASE"/>
    <property type="match status" value="1"/>
</dbReference>
<dbReference type="Proteomes" id="UP000242205">
    <property type="component" value="Chromosome"/>
</dbReference>
<dbReference type="InterPro" id="IPR010031">
    <property type="entry name" value="FAD_lactone_oxidase-like"/>
</dbReference>
<name>A0A2I6S529_9RHOO</name>
<dbReference type="OrthoDB" id="143770at2"/>
<accession>A0A2I6S529</accession>
<dbReference type="InterPro" id="IPR036318">
    <property type="entry name" value="FAD-bd_PCMH-like_sf"/>
</dbReference>
<gene>
    <name evidence="3" type="ORF">C0099_04985</name>
</gene>
<keyword evidence="4" id="KW-1185">Reference proteome</keyword>
<dbReference type="Pfam" id="PF01565">
    <property type="entry name" value="FAD_binding_4"/>
    <property type="match status" value="1"/>
</dbReference>
<sequence>MSGTVHCWGHQPAIAQTPHAPVWRDETPGQLAALHARFGTTLPFGNGRSYGDSCLAASDHVLHLARLDRFIATDWSRGIVRAEAGMQLATLITAALGHGWFVPVTPGTRFVTLGGALANDVHGKNHHRRGTFGRHVRAFGLLRSDDGTLECTPQTRPELFAASIGGLGLTGIVTWVELQLMPVRTGWLDTVTQRFGRIDDFFRLSAELDPLHEYTVAWIDCLARSARGVYFAGDHAEFGPDAPSPGRVWGVPATPPVSLMNRASLALFNQAYWRAHPAQPRRARSWYQPFFYPLDRIARWNRIYGRRGFQQFQCVLPDAAAEPALRELLGAIAAHGRGSFLAVLKRCGDLASPGLLSFPMAGHSLALDFPHDPALEALFERLDAIVHEAGGRLYPAKDAHMSGQHFRHAYPAWERLERLRDPALMSRFWQRVTT</sequence>
<dbReference type="PROSITE" id="PS51387">
    <property type="entry name" value="FAD_PCMH"/>
    <property type="match status" value="1"/>
</dbReference>
<dbReference type="KEGG" id="atw:C0099_04985"/>
<feature type="domain" description="FAD-binding PCMH-type" evidence="2">
    <location>
        <begin position="14"/>
        <end position="183"/>
    </location>
</feature>
<evidence type="ECO:0000313" key="3">
    <source>
        <dbReference type="EMBL" id="AUN94349.1"/>
    </source>
</evidence>
<evidence type="ECO:0000259" key="2">
    <source>
        <dbReference type="PROSITE" id="PS51387"/>
    </source>
</evidence>
<dbReference type="InterPro" id="IPR006094">
    <property type="entry name" value="Oxid_FAD_bind_N"/>
</dbReference>
<dbReference type="PANTHER" id="PTHR43762">
    <property type="entry name" value="L-GULONOLACTONE OXIDASE"/>
    <property type="match status" value="1"/>
</dbReference>
<evidence type="ECO:0000256" key="1">
    <source>
        <dbReference type="ARBA" id="ARBA00022827"/>
    </source>
</evidence>
<keyword evidence="1" id="KW-0274">FAD</keyword>